<dbReference type="CDD" id="cd01131">
    <property type="entry name" value="PilT"/>
    <property type="match status" value="1"/>
</dbReference>
<dbReference type="NCBIfam" id="TIGR01420">
    <property type="entry name" value="pilT_fam"/>
    <property type="match status" value="1"/>
</dbReference>
<dbReference type="InterPro" id="IPR006321">
    <property type="entry name" value="PilT/PilU"/>
</dbReference>
<comment type="similarity">
    <text evidence="1">Belongs to the GSP E family.</text>
</comment>
<accession>A0A1G2PH45</accession>
<dbReference type="Pfam" id="PF00437">
    <property type="entry name" value="T2SSE"/>
    <property type="match status" value="1"/>
</dbReference>
<dbReference type="EMBL" id="MHSS01000015">
    <property type="protein sequence ID" value="OHA47675.1"/>
    <property type="molecule type" value="Genomic_DNA"/>
</dbReference>
<dbReference type="GO" id="GO:0005524">
    <property type="term" value="F:ATP binding"/>
    <property type="evidence" value="ECO:0007669"/>
    <property type="project" value="InterPro"/>
</dbReference>
<dbReference type="Proteomes" id="UP000177629">
    <property type="component" value="Unassembled WGS sequence"/>
</dbReference>
<dbReference type="AlphaFoldDB" id="A0A1G2PH45"/>
<organism evidence="3 4">
    <name type="scientific">Candidatus Terrybacteria bacterium RIFCSPHIGHO2_01_FULL_48_17</name>
    <dbReference type="NCBI Taxonomy" id="1802362"/>
    <lineage>
        <taxon>Bacteria</taxon>
        <taxon>Candidatus Terryibacteriota</taxon>
    </lineage>
</organism>
<proteinExistence type="inferred from homology"/>
<evidence type="ECO:0000259" key="2">
    <source>
        <dbReference type="Pfam" id="PF00437"/>
    </source>
</evidence>
<dbReference type="Gene3D" id="3.40.50.300">
    <property type="entry name" value="P-loop containing nucleotide triphosphate hydrolases"/>
    <property type="match status" value="1"/>
</dbReference>
<dbReference type="PANTHER" id="PTHR30486">
    <property type="entry name" value="TWITCHING MOTILITY PROTEIN PILT"/>
    <property type="match status" value="1"/>
</dbReference>
<dbReference type="InterPro" id="IPR027417">
    <property type="entry name" value="P-loop_NTPase"/>
</dbReference>
<dbReference type="SUPFAM" id="SSF52540">
    <property type="entry name" value="P-loop containing nucleoside triphosphate hydrolases"/>
    <property type="match status" value="1"/>
</dbReference>
<evidence type="ECO:0000313" key="4">
    <source>
        <dbReference type="Proteomes" id="UP000177629"/>
    </source>
</evidence>
<dbReference type="STRING" id="1802362.A2806_03610"/>
<gene>
    <name evidence="3" type="ORF">A2806_03610</name>
</gene>
<protein>
    <submittedName>
        <fullName evidence="3">Type IV pili twitching motility protein PilT</fullName>
    </submittedName>
</protein>
<evidence type="ECO:0000256" key="1">
    <source>
        <dbReference type="ARBA" id="ARBA00006611"/>
    </source>
</evidence>
<feature type="domain" description="Bacterial type II secretion system protein E" evidence="2">
    <location>
        <begin position="7"/>
        <end position="280"/>
    </location>
</feature>
<dbReference type="PANTHER" id="PTHR30486:SF16">
    <property type="entry name" value="TWITCHING MOTILITY PROTEIN PILT"/>
    <property type="match status" value="1"/>
</dbReference>
<sequence>MATLQYEQLLDSFLERAAQQEASDLHFTVGRYPTMRVDDVLLPISGTNLLTPEDTEVLASIIMPKEKKEVLQRDGEVDLAYHFKERARFRVNIYRQRSFVSVAMRLIPSKIRTMEDLNLPPVLHEFTRKTQGFFLCVGPAGHGKSTTLAAMIDEINHNRADHIVTIEDPVEYLFTQDRAIIDQREVGIDTLSFNAALRAAFRQDPDVVMIGEMRDPETIAAALSAAETGHLVLSTLHTNNAAQTIDRILDSFPGEQQGQVRSQLALTLTGIVSQRLLPRLEGGRIPAAEVLIATPAVRNLIRERKTHEIDLVIETSIDQGMLSLNRSLADLVKRHEISFENAELYSLNSSELRMLVSQ</sequence>
<reference evidence="3 4" key="1">
    <citation type="journal article" date="2016" name="Nat. Commun.">
        <title>Thousands of microbial genomes shed light on interconnected biogeochemical processes in an aquifer system.</title>
        <authorList>
            <person name="Anantharaman K."/>
            <person name="Brown C.T."/>
            <person name="Hug L.A."/>
            <person name="Sharon I."/>
            <person name="Castelle C.J."/>
            <person name="Probst A.J."/>
            <person name="Thomas B.C."/>
            <person name="Singh A."/>
            <person name="Wilkins M.J."/>
            <person name="Karaoz U."/>
            <person name="Brodie E.L."/>
            <person name="Williams K.H."/>
            <person name="Hubbard S.S."/>
            <person name="Banfield J.F."/>
        </authorList>
    </citation>
    <scope>NUCLEOTIDE SEQUENCE [LARGE SCALE GENOMIC DNA]</scope>
</reference>
<dbReference type="Gene3D" id="3.30.450.90">
    <property type="match status" value="1"/>
</dbReference>
<name>A0A1G2PH45_9BACT</name>
<comment type="caution">
    <text evidence="3">The sequence shown here is derived from an EMBL/GenBank/DDBJ whole genome shotgun (WGS) entry which is preliminary data.</text>
</comment>
<dbReference type="InterPro" id="IPR001482">
    <property type="entry name" value="T2SS/T4SS_dom"/>
</dbReference>
<dbReference type="InterPro" id="IPR050921">
    <property type="entry name" value="T4SS_GSP_E_ATPase"/>
</dbReference>
<evidence type="ECO:0000313" key="3">
    <source>
        <dbReference type="EMBL" id="OHA47675.1"/>
    </source>
</evidence>
<dbReference type="GO" id="GO:0016887">
    <property type="term" value="F:ATP hydrolysis activity"/>
    <property type="evidence" value="ECO:0007669"/>
    <property type="project" value="InterPro"/>
</dbReference>